<evidence type="ECO:0000313" key="2">
    <source>
        <dbReference type="EMBL" id="ABK18440.1"/>
    </source>
</evidence>
<keyword evidence="1" id="KW-0472">Membrane</keyword>
<dbReference type="HOGENOM" id="CLU_139042_0_0_7"/>
<feature type="transmembrane region" description="Helical" evidence="1">
    <location>
        <begin position="74"/>
        <end position="95"/>
    </location>
</feature>
<dbReference type="OrthoDB" id="5430998at2"/>
<dbReference type="EMBL" id="CP000478">
    <property type="protein sequence ID" value="ABK18440.1"/>
    <property type="molecule type" value="Genomic_DNA"/>
</dbReference>
<dbReference type="AlphaFoldDB" id="A0LLY8"/>
<dbReference type="STRING" id="335543.Sfum_2762"/>
<evidence type="ECO:0000256" key="1">
    <source>
        <dbReference type="SAM" id="Phobius"/>
    </source>
</evidence>
<reference evidence="2 3" key="1">
    <citation type="submission" date="2006-10" db="EMBL/GenBank/DDBJ databases">
        <title>Complete sequence of Syntrophobacter fumaroxidans MPOB.</title>
        <authorList>
            <consortium name="US DOE Joint Genome Institute"/>
            <person name="Copeland A."/>
            <person name="Lucas S."/>
            <person name="Lapidus A."/>
            <person name="Barry K."/>
            <person name="Detter J.C."/>
            <person name="Glavina del Rio T."/>
            <person name="Hammon N."/>
            <person name="Israni S."/>
            <person name="Pitluck S."/>
            <person name="Goltsman E.G."/>
            <person name="Martinez M."/>
            <person name="Schmutz J."/>
            <person name="Larimer F."/>
            <person name="Land M."/>
            <person name="Hauser L."/>
            <person name="Kyrpides N."/>
            <person name="Kim E."/>
            <person name="Boone D.R."/>
            <person name="Brockman F."/>
            <person name="Culley D."/>
            <person name="Ferry J."/>
            <person name="Gunsalus R."/>
            <person name="McInerney M.J."/>
            <person name="Morrison M."/>
            <person name="Plugge C."/>
            <person name="Rohlin L."/>
            <person name="Scholten J."/>
            <person name="Sieber J."/>
            <person name="Stams A.J.M."/>
            <person name="Worm P."/>
            <person name="Henstra A.M."/>
            <person name="Richardson P."/>
        </authorList>
    </citation>
    <scope>NUCLEOTIDE SEQUENCE [LARGE SCALE GENOMIC DNA]</scope>
    <source>
        <strain evidence="3">DSM 10017 / MPOB</strain>
    </source>
</reference>
<dbReference type="InParanoid" id="A0LLY8"/>
<keyword evidence="1" id="KW-0812">Transmembrane</keyword>
<keyword evidence="1" id="KW-1133">Transmembrane helix</keyword>
<proteinExistence type="predicted"/>
<feature type="transmembrane region" description="Helical" evidence="1">
    <location>
        <begin position="40"/>
        <end position="62"/>
    </location>
</feature>
<name>A0LLY8_SYNFM</name>
<evidence type="ECO:0000313" key="3">
    <source>
        <dbReference type="Proteomes" id="UP000001784"/>
    </source>
</evidence>
<gene>
    <name evidence="2" type="ordered locus">Sfum_2762</name>
</gene>
<dbReference type="KEGG" id="sfu:Sfum_2762"/>
<keyword evidence="3" id="KW-1185">Reference proteome</keyword>
<dbReference type="eggNOG" id="ENOG5031B1G">
    <property type="taxonomic scope" value="Bacteria"/>
</dbReference>
<accession>A0LLY8</accession>
<dbReference type="RefSeq" id="WP_011699607.1">
    <property type="nucleotide sequence ID" value="NC_008554.1"/>
</dbReference>
<sequence precursor="true">MDESPVGFHRTLIPALVASFLLGVAGRAEAFQVHPAAEGLYAHQLGHLFFTASMGILIYWLRTHRLVSEKGWRFIQYSALFFILWNVEAVVVHYLDGRHDLFQTINAGSWHGEITPVQGLKFPTVLYYIGKMDHLVCVPAILFLYLGLRDLLHKARTARVEEVPK</sequence>
<organism evidence="2 3">
    <name type="scientific">Syntrophobacter fumaroxidans (strain DSM 10017 / MPOB)</name>
    <dbReference type="NCBI Taxonomy" id="335543"/>
    <lineage>
        <taxon>Bacteria</taxon>
        <taxon>Pseudomonadati</taxon>
        <taxon>Thermodesulfobacteriota</taxon>
        <taxon>Syntrophobacteria</taxon>
        <taxon>Syntrophobacterales</taxon>
        <taxon>Syntrophobacteraceae</taxon>
        <taxon>Syntrophobacter</taxon>
    </lineage>
</organism>
<feature type="transmembrane region" description="Helical" evidence="1">
    <location>
        <begin position="125"/>
        <end position="146"/>
    </location>
</feature>
<protein>
    <submittedName>
        <fullName evidence="2">Uncharacterized protein</fullName>
    </submittedName>
</protein>
<dbReference type="Proteomes" id="UP000001784">
    <property type="component" value="Chromosome"/>
</dbReference>